<dbReference type="EC" id="2.4.1.-" evidence="7"/>
<dbReference type="PANTHER" id="PTHR48438:SF1">
    <property type="entry name" value="ALPHA-(1,3)-FUCOSYLTRANSFERASE C-RELATED"/>
    <property type="match status" value="1"/>
</dbReference>
<dbReference type="GO" id="GO:0032580">
    <property type="term" value="C:Golgi cisterna membrane"/>
    <property type="evidence" value="ECO:0007669"/>
    <property type="project" value="UniProtKB-SubCell"/>
</dbReference>
<dbReference type="GO" id="GO:0008417">
    <property type="term" value="F:fucosyltransferase activity"/>
    <property type="evidence" value="ECO:0007669"/>
    <property type="project" value="InterPro"/>
</dbReference>
<keyword evidence="9" id="KW-1185">Reference proteome</keyword>
<evidence type="ECO:0000256" key="4">
    <source>
        <dbReference type="ARBA" id="ARBA00022676"/>
    </source>
</evidence>
<keyword evidence="4 7" id="KW-0328">Glycosyltransferase</keyword>
<comment type="pathway">
    <text evidence="2">Protein modification; protein glycosylation.</text>
</comment>
<dbReference type="InterPro" id="IPR055270">
    <property type="entry name" value="Glyco_tran_10_C"/>
</dbReference>
<dbReference type="SUPFAM" id="SSF53756">
    <property type="entry name" value="UDP-Glycosyltransferase/glycogen phosphorylase"/>
    <property type="match status" value="1"/>
</dbReference>
<name>A0A914YGS9_9BILA</name>
<dbReference type="PANTHER" id="PTHR48438">
    <property type="entry name" value="ALPHA-(1,3)-FUCOSYLTRANSFERASE C-RELATED"/>
    <property type="match status" value="1"/>
</dbReference>
<accession>A0A914YGS9</accession>
<dbReference type="AlphaFoldDB" id="A0A914YGS9"/>
<dbReference type="Pfam" id="PF00852">
    <property type="entry name" value="Glyco_transf_10"/>
    <property type="match status" value="1"/>
</dbReference>
<evidence type="ECO:0000256" key="3">
    <source>
        <dbReference type="ARBA" id="ARBA00008919"/>
    </source>
</evidence>
<dbReference type="WBParaSite" id="PSU_v2.g18530.t1">
    <property type="protein sequence ID" value="PSU_v2.g18530.t1"/>
    <property type="gene ID" value="PSU_v2.g18530"/>
</dbReference>
<sequence>MVMKDVMYSNTNLNRLNIYYSIEAFPHEKFRRKLFPKNFFNLSMSFRRDSTIWKPYDWFERIKPFEKNNPTLVWTSDDLNIALSKKTQLAVQFVSHCETHSLREKYVEKLERYANISTFGLCVNKTFESEKQELAFENAVCKDYVTEKFWRIKDLIVPVVIKRSLLKGIIENEYFIAADDFESPKDLANRLIYLSKNLNE</sequence>
<proteinExistence type="inferred from homology"/>
<keyword evidence="7" id="KW-0812">Transmembrane</keyword>
<evidence type="ECO:0000256" key="5">
    <source>
        <dbReference type="ARBA" id="ARBA00022679"/>
    </source>
</evidence>
<comment type="similarity">
    <text evidence="3 7">Belongs to the glycosyltransferase 10 family.</text>
</comment>
<organism evidence="9 10">
    <name type="scientific">Panagrolaimus superbus</name>
    <dbReference type="NCBI Taxonomy" id="310955"/>
    <lineage>
        <taxon>Eukaryota</taxon>
        <taxon>Metazoa</taxon>
        <taxon>Ecdysozoa</taxon>
        <taxon>Nematoda</taxon>
        <taxon>Chromadorea</taxon>
        <taxon>Rhabditida</taxon>
        <taxon>Tylenchina</taxon>
        <taxon>Panagrolaimomorpha</taxon>
        <taxon>Panagrolaimoidea</taxon>
        <taxon>Panagrolaimidae</taxon>
        <taxon>Panagrolaimus</taxon>
    </lineage>
</organism>
<dbReference type="Gene3D" id="3.40.50.11660">
    <property type="entry name" value="Glycosyl transferase family 10, C-terminal domain"/>
    <property type="match status" value="1"/>
</dbReference>
<dbReference type="InterPro" id="IPR001503">
    <property type="entry name" value="Glyco_trans_10"/>
</dbReference>
<evidence type="ECO:0000313" key="10">
    <source>
        <dbReference type="WBParaSite" id="PSU_v2.g18530.t1"/>
    </source>
</evidence>
<keyword evidence="6 7" id="KW-0333">Golgi apparatus</keyword>
<dbReference type="InterPro" id="IPR038577">
    <property type="entry name" value="GT10-like_C_sf"/>
</dbReference>
<reference evidence="10" key="1">
    <citation type="submission" date="2022-11" db="UniProtKB">
        <authorList>
            <consortium name="WormBaseParasite"/>
        </authorList>
    </citation>
    <scope>IDENTIFICATION</scope>
</reference>
<comment type="subcellular location">
    <subcellularLocation>
        <location evidence="1">Golgi apparatus membrane</location>
        <topology evidence="1">Single-pass type II membrane protein</topology>
    </subcellularLocation>
    <subcellularLocation>
        <location evidence="7">Golgi apparatus</location>
        <location evidence="7">Golgi stack membrane</location>
        <topology evidence="7">Single-pass type II membrane protein</topology>
    </subcellularLocation>
</comment>
<feature type="domain" description="Fucosyltransferase C-terminal" evidence="8">
    <location>
        <begin position="84"/>
        <end position="197"/>
    </location>
</feature>
<evidence type="ECO:0000256" key="7">
    <source>
        <dbReference type="RuleBase" id="RU003832"/>
    </source>
</evidence>
<dbReference type="GO" id="GO:0000139">
    <property type="term" value="C:Golgi membrane"/>
    <property type="evidence" value="ECO:0007669"/>
    <property type="project" value="UniProtKB-SubCell"/>
</dbReference>
<evidence type="ECO:0000259" key="8">
    <source>
        <dbReference type="Pfam" id="PF00852"/>
    </source>
</evidence>
<evidence type="ECO:0000256" key="2">
    <source>
        <dbReference type="ARBA" id="ARBA00004922"/>
    </source>
</evidence>
<evidence type="ECO:0000256" key="1">
    <source>
        <dbReference type="ARBA" id="ARBA00004323"/>
    </source>
</evidence>
<protein>
    <recommendedName>
        <fullName evidence="7">Fucosyltransferase</fullName>
        <ecNumber evidence="7">2.4.1.-</ecNumber>
    </recommendedName>
</protein>
<evidence type="ECO:0000256" key="6">
    <source>
        <dbReference type="ARBA" id="ARBA00023034"/>
    </source>
</evidence>
<keyword evidence="7" id="KW-0472">Membrane</keyword>
<evidence type="ECO:0000313" key="9">
    <source>
        <dbReference type="Proteomes" id="UP000887577"/>
    </source>
</evidence>
<dbReference type="Proteomes" id="UP000887577">
    <property type="component" value="Unplaced"/>
</dbReference>
<keyword evidence="5 7" id="KW-0808">Transferase</keyword>